<dbReference type="AlphaFoldDB" id="A0A1V0U5C9"/>
<accession>A0A1V0U5C9</accession>
<dbReference type="OrthoDB" id="9801052at2"/>
<evidence type="ECO:0000313" key="5">
    <source>
        <dbReference type="Proteomes" id="UP000192445"/>
    </source>
</evidence>
<reference evidence="4 5" key="1">
    <citation type="submission" date="2017-03" db="EMBL/GenBank/DDBJ databases">
        <title>Complete Genome Sequence of a natural compounds producer, Streptomyces violaceus S21.</title>
        <authorList>
            <person name="Zhong C."/>
            <person name="Zhao Z."/>
            <person name="Fu J."/>
            <person name="Zong G."/>
            <person name="Qin R."/>
            <person name="Cao G."/>
        </authorList>
    </citation>
    <scope>NUCLEOTIDE SEQUENCE [LARGE SCALE GENOMIC DNA]</scope>
    <source>
        <strain evidence="4 5">S21</strain>
    </source>
</reference>
<evidence type="ECO:0000256" key="3">
    <source>
        <dbReference type="RuleBase" id="RU003560"/>
    </source>
</evidence>
<dbReference type="STRING" id="1935.B1H20_02190"/>
<dbReference type="InterPro" id="IPR005814">
    <property type="entry name" value="Aminotrans_3"/>
</dbReference>
<dbReference type="EMBL" id="CP020570">
    <property type="protein sequence ID" value="ARF60326.1"/>
    <property type="molecule type" value="Genomic_DNA"/>
</dbReference>
<dbReference type="Proteomes" id="UP000192445">
    <property type="component" value="Chromosome"/>
</dbReference>
<comment type="similarity">
    <text evidence="3">Belongs to the class-III pyridoxal-phosphate-dependent aminotransferase family.</text>
</comment>
<comment type="cofactor">
    <cofactor evidence="1">
        <name>pyridoxal 5'-phosphate</name>
        <dbReference type="ChEBI" id="CHEBI:597326"/>
    </cofactor>
</comment>
<dbReference type="KEGG" id="svu:B1H20_02190"/>
<sequence>MNRHDVAGRIWEAYERATPASATASHRAARSLPGGDTRSMTWYPPYPLFLVQGEGTRVRDADGHWYEDMIANYGALAHGHNHPALVAAVTGQMARGTAPGGPVPLQYEHAERLRALNPSLERLRYCNSGTEATMWAVRTARAYTGRDLVVKIDGGYHGTHEWGQVNAFFASHRTTPARLTGLPETRLAPGVALSTADDIVAVPYNDLPTATTVLGELGEQVAAVVVEPVLGVGGGVPSAPGYLAGLRRLTREAGALLVFDECATLRLGPWQVKHGVIPDLTTHSKIVGGGLPLGVFGGREDVMALFDPSRPHPVHHAGAFGGNSLSLAAGSAALDHFGTDEIAHLDFLGDRLRAGLDVAAASVGVAGRSVGEGGLSYFHFGSTPPRDAADTARLRAGRAELRSLLHLSLLNAGFLTAPHGLLCQHVPTAPESVDALVDAYGNALHDLRPYIAVHHPELLEKDAGHVHRDAP</sequence>
<dbReference type="Gene3D" id="3.90.1150.10">
    <property type="entry name" value="Aspartate Aminotransferase, domain 1"/>
    <property type="match status" value="1"/>
</dbReference>
<keyword evidence="4" id="KW-0808">Transferase</keyword>
<proteinExistence type="inferred from homology"/>
<dbReference type="PANTHER" id="PTHR43713">
    <property type="entry name" value="GLUTAMATE-1-SEMIALDEHYDE 2,1-AMINOMUTASE"/>
    <property type="match status" value="1"/>
</dbReference>
<gene>
    <name evidence="4" type="ORF">B1H20_02190</name>
</gene>
<keyword evidence="4" id="KW-0032">Aminotransferase</keyword>
<keyword evidence="2 3" id="KW-0663">Pyridoxal phosphate</keyword>
<dbReference type="PANTHER" id="PTHR43713:SF3">
    <property type="entry name" value="GLUTAMATE-1-SEMIALDEHYDE 2,1-AMINOMUTASE 1, CHLOROPLASTIC-RELATED"/>
    <property type="match status" value="1"/>
</dbReference>
<dbReference type="GO" id="GO:0030170">
    <property type="term" value="F:pyridoxal phosphate binding"/>
    <property type="evidence" value="ECO:0007669"/>
    <property type="project" value="InterPro"/>
</dbReference>
<evidence type="ECO:0000313" key="4">
    <source>
        <dbReference type="EMBL" id="ARF60326.1"/>
    </source>
</evidence>
<dbReference type="GO" id="GO:0008483">
    <property type="term" value="F:transaminase activity"/>
    <property type="evidence" value="ECO:0007669"/>
    <property type="project" value="UniProtKB-KW"/>
</dbReference>
<dbReference type="Pfam" id="PF00202">
    <property type="entry name" value="Aminotran_3"/>
    <property type="match status" value="1"/>
</dbReference>
<evidence type="ECO:0000256" key="2">
    <source>
        <dbReference type="ARBA" id="ARBA00022898"/>
    </source>
</evidence>
<dbReference type="InterPro" id="IPR015424">
    <property type="entry name" value="PyrdxlP-dep_Trfase"/>
</dbReference>
<dbReference type="InterPro" id="IPR015421">
    <property type="entry name" value="PyrdxlP-dep_Trfase_major"/>
</dbReference>
<dbReference type="SUPFAM" id="SSF53383">
    <property type="entry name" value="PLP-dependent transferases"/>
    <property type="match status" value="1"/>
</dbReference>
<protein>
    <submittedName>
        <fullName evidence="4">Aspartate aminotransferase family protein</fullName>
    </submittedName>
</protein>
<organism evidence="4 5">
    <name type="scientific">Streptomyces violaceoruber</name>
    <dbReference type="NCBI Taxonomy" id="1935"/>
    <lineage>
        <taxon>Bacteria</taxon>
        <taxon>Bacillati</taxon>
        <taxon>Actinomycetota</taxon>
        <taxon>Actinomycetes</taxon>
        <taxon>Kitasatosporales</taxon>
        <taxon>Streptomycetaceae</taxon>
        <taxon>Streptomyces</taxon>
        <taxon>Streptomyces violaceoruber group</taxon>
    </lineage>
</organism>
<evidence type="ECO:0000256" key="1">
    <source>
        <dbReference type="ARBA" id="ARBA00001933"/>
    </source>
</evidence>
<name>A0A1V0U5C9_STRVN</name>
<dbReference type="Gene3D" id="3.40.640.10">
    <property type="entry name" value="Type I PLP-dependent aspartate aminotransferase-like (Major domain)"/>
    <property type="match status" value="1"/>
</dbReference>
<dbReference type="InterPro" id="IPR015422">
    <property type="entry name" value="PyrdxlP-dep_Trfase_small"/>
</dbReference>